<gene>
    <name evidence="6" type="ORF">ENU08_02340</name>
    <name evidence="5" type="ORF">ENU41_03750</name>
</gene>
<dbReference type="HAMAP" id="MF_00026">
    <property type="entry name" value="dsDNA_bind"/>
    <property type="match status" value="1"/>
</dbReference>
<dbReference type="PANTHER" id="PTHR10840:SF0">
    <property type="entry name" value="PROGRAMMED CELL DEATH PROTEIN 5"/>
    <property type="match status" value="1"/>
</dbReference>
<reference evidence="6" key="1">
    <citation type="journal article" date="2020" name="mSystems">
        <title>Genome- and Community-Level Interaction Insights into Carbon Utilization and Element Cycling Functions of Hydrothermarchaeota in Hydrothermal Sediment.</title>
        <authorList>
            <person name="Zhou Z."/>
            <person name="Liu Y."/>
            <person name="Xu W."/>
            <person name="Pan J."/>
            <person name="Luo Z.H."/>
            <person name="Li M."/>
        </authorList>
    </citation>
    <scope>NUCLEOTIDE SEQUENCE [LARGE SCALE GENOMIC DNA]</scope>
    <source>
        <strain evidence="6">SpSt-637</strain>
        <strain evidence="5">SpSt-667</strain>
    </source>
</reference>
<dbReference type="GO" id="GO:0003677">
    <property type="term" value="F:DNA binding"/>
    <property type="evidence" value="ECO:0007669"/>
    <property type="project" value="UniProtKB-UniRule"/>
</dbReference>
<keyword evidence="2 3" id="KW-0238">DNA-binding</keyword>
<feature type="coiled-coil region" evidence="4">
    <location>
        <begin position="17"/>
        <end position="49"/>
    </location>
</feature>
<dbReference type="Gene3D" id="1.10.8.140">
    <property type="entry name" value="PDCD5-like"/>
    <property type="match status" value="1"/>
</dbReference>
<dbReference type="PANTHER" id="PTHR10840">
    <property type="entry name" value="PROGRAMMED CELL DEATH PROTEIN 5"/>
    <property type="match status" value="1"/>
</dbReference>
<evidence type="ECO:0000313" key="5">
    <source>
        <dbReference type="EMBL" id="HGQ35776.1"/>
    </source>
</evidence>
<dbReference type="SUPFAM" id="SSF46950">
    <property type="entry name" value="Double-stranded DNA-binding domain"/>
    <property type="match status" value="1"/>
</dbReference>
<dbReference type="InterPro" id="IPR022889">
    <property type="entry name" value="DNA_bind_arc"/>
</dbReference>
<dbReference type="InterPro" id="IPR036883">
    <property type="entry name" value="PDCD5-like_sf"/>
</dbReference>
<comment type="caution">
    <text evidence="6">The sequence shown here is derived from an EMBL/GenBank/DDBJ whole genome shotgun (WGS) entry which is preliminary data.</text>
</comment>
<dbReference type="EMBL" id="DTCK01000021">
    <property type="protein sequence ID" value="HGQ35776.1"/>
    <property type="molecule type" value="Genomic_DNA"/>
</dbReference>
<dbReference type="Pfam" id="PF01984">
    <property type="entry name" value="dsDNA_bind"/>
    <property type="match status" value="1"/>
</dbReference>
<comment type="similarity">
    <text evidence="1 3">Belongs to the PDCD5 family.</text>
</comment>
<evidence type="ECO:0000313" key="6">
    <source>
        <dbReference type="EMBL" id="HGQ64068.1"/>
    </source>
</evidence>
<evidence type="ECO:0000256" key="3">
    <source>
        <dbReference type="HAMAP-Rule" id="MF_00026"/>
    </source>
</evidence>
<keyword evidence="4" id="KW-0175">Coiled coil</keyword>
<evidence type="ECO:0000256" key="4">
    <source>
        <dbReference type="SAM" id="Coils"/>
    </source>
</evidence>
<protein>
    <recommendedName>
        <fullName evidence="3">DNA-binding protein ENU08_02340</fullName>
    </recommendedName>
</protein>
<dbReference type="AlphaFoldDB" id="A0A7C4NM97"/>
<dbReference type="GO" id="GO:0005829">
    <property type="term" value="C:cytosol"/>
    <property type="evidence" value="ECO:0007669"/>
    <property type="project" value="TreeGrafter"/>
</dbReference>
<organism evidence="6">
    <name type="scientific">Ignisphaera aggregans</name>
    <dbReference type="NCBI Taxonomy" id="334771"/>
    <lineage>
        <taxon>Archaea</taxon>
        <taxon>Thermoproteota</taxon>
        <taxon>Thermoprotei</taxon>
        <taxon>Desulfurococcales</taxon>
        <taxon>Desulfurococcaceae</taxon>
        <taxon>Ignisphaera</taxon>
    </lineage>
</organism>
<dbReference type="InterPro" id="IPR002836">
    <property type="entry name" value="PDCD5-like"/>
</dbReference>
<sequence length="122" mass="14731">MYAEYGGYEDVGNEEVDALLERRYRELLAKRQELERRRLEKELEEARRQEILRTILTPEARERLYNIKLVKPEIAKIVEDRLIALAVQGKITRPLTDEELKAILEEIYTRTRREYRISIREK</sequence>
<accession>A0A7C4NM97</accession>
<evidence type="ECO:0000256" key="2">
    <source>
        <dbReference type="ARBA" id="ARBA00023125"/>
    </source>
</evidence>
<dbReference type="PIRSF" id="PIRSF015730">
    <property type="entry name" value="TFAR19"/>
    <property type="match status" value="1"/>
</dbReference>
<evidence type="ECO:0000256" key="1">
    <source>
        <dbReference type="ARBA" id="ARBA00010490"/>
    </source>
</evidence>
<dbReference type="EMBL" id="DTBD01000017">
    <property type="protein sequence ID" value="HGQ64068.1"/>
    <property type="molecule type" value="Genomic_DNA"/>
</dbReference>
<name>A0A7C4NM97_9CREN</name>
<proteinExistence type="inferred from homology"/>